<protein>
    <recommendedName>
        <fullName evidence="3">Sld7 C-terminal domain-containing protein</fullName>
    </recommendedName>
</protein>
<organism evidence="4 5">
    <name type="scientific">Morchella conica CCBAS932</name>
    <dbReference type="NCBI Taxonomy" id="1392247"/>
    <lineage>
        <taxon>Eukaryota</taxon>
        <taxon>Fungi</taxon>
        <taxon>Dikarya</taxon>
        <taxon>Ascomycota</taxon>
        <taxon>Pezizomycotina</taxon>
        <taxon>Pezizomycetes</taxon>
        <taxon>Pezizales</taxon>
        <taxon>Morchellaceae</taxon>
        <taxon>Morchella</taxon>
    </lineage>
</organism>
<dbReference type="Proteomes" id="UP000277580">
    <property type="component" value="Unassembled WGS sequence"/>
</dbReference>
<dbReference type="InParanoid" id="A0A3N4L034"/>
<keyword evidence="2" id="KW-0472">Membrane</keyword>
<dbReference type="OrthoDB" id="4205424at2759"/>
<proteinExistence type="predicted"/>
<dbReference type="Pfam" id="PF18596">
    <property type="entry name" value="Sld7_C"/>
    <property type="match status" value="1"/>
</dbReference>
<evidence type="ECO:0000313" key="5">
    <source>
        <dbReference type="Proteomes" id="UP000277580"/>
    </source>
</evidence>
<evidence type="ECO:0000256" key="2">
    <source>
        <dbReference type="SAM" id="Phobius"/>
    </source>
</evidence>
<feature type="region of interest" description="Disordered" evidence="1">
    <location>
        <begin position="224"/>
        <end position="255"/>
    </location>
</feature>
<evidence type="ECO:0000256" key="1">
    <source>
        <dbReference type="SAM" id="MobiDB-lite"/>
    </source>
</evidence>
<dbReference type="InterPro" id="IPR041260">
    <property type="entry name" value="Sld7_C"/>
</dbReference>
<dbReference type="STRING" id="1392247.A0A3N4L034"/>
<name>A0A3N4L034_9PEZI</name>
<accession>A0A3N4L034</accession>
<feature type="domain" description="Sld7 C-terminal" evidence="3">
    <location>
        <begin position="341"/>
        <end position="409"/>
    </location>
</feature>
<dbReference type="EMBL" id="ML119110">
    <property type="protein sequence ID" value="RPB16170.1"/>
    <property type="molecule type" value="Genomic_DNA"/>
</dbReference>
<keyword evidence="2" id="KW-1133">Transmembrane helix</keyword>
<feature type="region of interest" description="Disordered" evidence="1">
    <location>
        <begin position="370"/>
        <end position="390"/>
    </location>
</feature>
<feature type="transmembrane region" description="Helical" evidence="2">
    <location>
        <begin position="404"/>
        <end position="424"/>
    </location>
</feature>
<keyword evidence="5" id="KW-1185">Reference proteome</keyword>
<evidence type="ECO:0000313" key="4">
    <source>
        <dbReference type="EMBL" id="RPB16170.1"/>
    </source>
</evidence>
<keyword evidence="2" id="KW-0812">Transmembrane</keyword>
<gene>
    <name evidence="4" type="ORF">P167DRAFT_532646</name>
</gene>
<feature type="region of interest" description="Disordered" evidence="1">
    <location>
        <begin position="281"/>
        <end position="318"/>
    </location>
</feature>
<reference evidence="4 5" key="1">
    <citation type="journal article" date="2018" name="Nat. Ecol. Evol.">
        <title>Pezizomycetes genomes reveal the molecular basis of ectomycorrhizal truffle lifestyle.</title>
        <authorList>
            <person name="Murat C."/>
            <person name="Payen T."/>
            <person name="Noel B."/>
            <person name="Kuo A."/>
            <person name="Morin E."/>
            <person name="Chen J."/>
            <person name="Kohler A."/>
            <person name="Krizsan K."/>
            <person name="Balestrini R."/>
            <person name="Da Silva C."/>
            <person name="Montanini B."/>
            <person name="Hainaut M."/>
            <person name="Levati E."/>
            <person name="Barry K.W."/>
            <person name="Belfiori B."/>
            <person name="Cichocki N."/>
            <person name="Clum A."/>
            <person name="Dockter R.B."/>
            <person name="Fauchery L."/>
            <person name="Guy J."/>
            <person name="Iotti M."/>
            <person name="Le Tacon F."/>
            <person name="Lindquist E.A."/>
            <person name="Lipzen A."/>
            <person name="Malagnac F."/>
            <person name="Mello A."/>
            <person name="Molinier V."/>
            <person name="Miyauchi S."/>
            <person name="Poulain J."/>
            <person name="Riccioni C."/>
            <person name="Rubini A."/>
            <person name="Sitrit Y."/>
            <person name="Splivallo R."/>
            <person name="Traeger S."/>
            <person name="Wang M."/>
            <person name="Zifcakova L."/>
            <person name="Wipf D."/>
            <person name="Zambonelli A."/>
            <person name="Paolocci F."/>
            <person name="Nowrousian M."/>
            <person name="Ottonello S."/>
            <person name="Baldrian P."/>
            <person name="Spatafora J.W."/>
            <person name="Henrissat B."/>
            <person name="Nagy L.G."/>
            <person name="Aury J.M."/>
            <person name="Wincker P."/>
            <person name="Grigoriev I.V."/>
            <person name="Bonfante P."/>
            <person name="Martin F.M."/>
        </authorList>
    </citation>
    <scope>NUCLEOTIDE SEQUENCE [LARGE SCALE GENOMIC DNA]</scope>
    <source>
        <strain evidence="4 5">CCBAS932</strain>
    </source>
</reference>
<evidence type="ECO:0000259" key="3">
    <source>
        <dbReference type="Pfam" id="PF18596"/>
    </source>
</evidence>
<dbReference type="AlphaFoldDB" id="A0A3N4L034"/>
<sequence length="425" mass="44114">MDIWSGSISVESSSPSANIVPLEDLRLSTPSSTTTPSSVLSHLTSSLSSARLSALSIIDPTRIPLYLAAGPSLEVTTTSPATASYFRKLFLSTLPTDDTLRTTTQSRTALLVRINNDTPAAPGSWGLTELAIYAAITHLPASQQLLTTTTADLTPPNSSPPADAVAAAPTVLVTVHALPLSSHHAFPTHMAAAKSPTPTADPLFIAPNPQEILNPSISQSAKKRGAAVLDAAADPRKRVKRSAAPAPAPPPPLTLLGGAALNHRKVSVSGCAGAGAGVMVKRERSPSPAPSLSLSANRSFGSAGSGNGGGKGLKRSESSVTVRSAVGVGAVAKKEVYGEVETRNRAELAKVVVAGMRACGLKDYRGGRGRSIAGVEDDEEGEREREREREKEEYKQVYYHTVKAAAFALVGFLVLFVCGCARGVG</sequence>
<feature type="compositionally biased region" description="Low complexity" evidence="1">
    <location>
        <begin position="290"/>
        <end position="302"/>
    </location>
</feature>